<evidence type="ECO:0000256" key="6">
    <source>
        <dbReference type="HAMAP-Rule" id="MF_03058"/>
    </source>
</evidence>
<feature type="transmembrane region" description="Helical" evidence="6">
    <location>
        <begin position="68"/>
        <end position="89"/>
    </location>
</feature>
<dbReference type="RefSeq" id="XP_002847239.1">
    <property type="nucleotide sequence ID" value="XM_002847193.1"/>
</dbReference>
<dbReference type="GO" id="GO:0033116">
    <property type="term" value="C:endoplasmic reticulum-Golgi intermediate compartment membrane"/>
    <property type="evidence" value="ECO:0007669"/>
    <property type="project" value="UniProtKB-SubCell"/>
</dbReference>
<dbReference type="Pfam" id="PF09446">
    <property type="entry name" value="VMA21"/>
    <property type="match status" value="1"/>
</dbReference>
<feature type="compositionally biased region" description="Polar residues" evidence="7">
    <location>
        <begin position="13"/>
        <end position="24"/>
    </location>
</feature>
<reference evidence="9" key="1">
    <citation type="journal article" date="2012" name="MBio">
        <title>Comparative genome analysis of Trichophyton rubrum and related dermatophytes reveals candidate genes involved in infection.</title>
        <authorList>
            <person name="Martinez D.A."/>
            <person name="Oliver B.G."/>
            <person name="Graeser Y."/>
            <person name="Goldberg J.M."/>
            <person name="Li W."/>
            <person name="Martinez-Rossi N.M."/>
            <person name="Monod M."/>
            <person name="Shelest E."/>
            <person name="Barton R.C."/>
            <person name="Birch E."/>
            <person name="Brakhage A.A."/>
            <person name="Chen Z."/>
            <person name="Gurr S.J."/>
            <person name="Heiman D."/>
            <person name="Heitman J."/>
            <person name="Kosti I."/>
            <person name="Rossi A."/>
            <person name="Saif S."/>
            <person name="Samalova M."/>
            <person name="Saunders C.W."/>
            <person name="Shea T."/>
            <person name="Summerbell R.C."/>
            <person name="Xu J."/>
            <person name="Young S."/>
            <person name="Zeng Q."/>
            <person name="Birren B.W."/>
            <person name="Cuomo C.A."/>
            <person name="White T.C."/>
        </authorList>
    </citation>
    <scope>NUCLEOTIDE SEQUENCE [LARGE SCALE GENOMIC DNA]</scope>
    <source>
        <strain evidence="9">ATCC MYA-4605 / CBS 113480</strain>
    </source>
</reference>
<comment type="subcellular location">
    <subcellularLocation>
        <location evidence="6">Endoplasmic reticulum membrane</location>
        <topology evidence="6">Multi-pass membrane protein</topology>
    </subcellularLocation>
    <subcellularLocation>
        <location evidence="6">Endoplasmic reticulum-Golgi intermediate compartment membrane</location>
        <topology evidence="6">Multi-pass membrane protein</topology>
    </subcellularLocation>
    <subcellularLocation>
        <location evidence="6">Cytoplasmic vesicle</location>
        <location evidence="6">COPII-coated vesicle membrane</location>
        <topology evidence="6">Multi-pass membrane protein</topology>
    </subcellularLocation>
</comment>
<proteinExistence type="inferred from homology"/>
<dbReference type="Proteomes" id="UP000002035">
    <property type="component" value="Unassembled WGS sequence"/>
</dbReference>
<dbReference type="GeneID" id="9223845"/>
<protein>
    <submittedName>
        <fullName evidence="8">Uncharacterized protein</fullName>
    </submittedName>
</protein>
<dbReference type="GO" id="GO:0070072">
    <property type="term" value="P:vacuolar proton-transporting V-type ATPase complex assembly"/>
    <property type="evidence" value="ECO:0007669"/>
    <property type="project" value="UniProtKB-UniRule"/>
</dbReference>
<sequence length="107" mass="11813">MATRRGASKETQPEISSPRPSQPTGPEFRQLPGGVLWKFILYSVLVVCCPLGTYYGTLNRVFEGNSTYAGAAAAGAANIVLIVYIIFAIREDNEIEKKAEEEFKKNR</sequence>
<gene>
    <name evidence="8" type="ORF">MCYG_04976</name>
</gene>
<name>C5FQK4_ARTOC</name>
<dbReference type="OrthoDB" id="160405at2759"/>
<comment type="function">
    <text evidence="6">Required for the assembly of the V0 complex of the vacuolar ATPase (V-ATPase) in the endoplasmic reticulum.</text>
</comment>
<dbReference type="OMA" id="AMKEDQT"/>
<keyword evidence="1 6" id="KW-0812">Transmembrane</keyword>
<evidence type="ECO:0000256" key="7">
    <source>
        <dbReference type="SAM" id="MobiDB-lite"/>
    </source>
</evidence>
<dbReference type="InterPro" id="IPR019013">
    <property type="entry name" value="Vma21"/>
</dbReference>
<dbReference type="HAMAP" id="MF_03058">
    <property type="entry name" value="VMA21"/>
    <property type="match status" value="1"/>
</dbReference>
<dbReference type="EMBL" id="DS995704">
    <property type="protein sequence ID" value="EEQ32157.1"/>
    <property type="molecule type" value="Genomic_DNA"/>
</dbReference>
<dbReference type="HOGENOM" id="CLU_154717_1_1_1"/>
<evidence type="ECO:0000256" key="1">
    <source>
        <dbReference type="ARBA" id="ARBA00022692"/>
    </source>
</evidence>
<feature type="region of interest" description="Disordered" evidence="7">
    <location>
        <begin position="1"/>
        <end position="27"/>
    </location>
</feature>
<evidence type="ECO:0000313" key="8">
    <source>
        <dbReference type="EMBL" id="EEQ32157.1"/>
    </source>
</evidence>
<keyword evidence="9" id="KW-1185">Reference proteome</keyword>
<keyword evidence="5 6" id="KW-0968">Cytoplasmic vesicle</keyword>
<dbReference type="eggNOG" id="ENOG502SBNA">
    <property type="taxonomic scope" value="Eukaryota"/>
</dbReference>
<dbReference type="PANTHER" id="PTHR31792:SF3">
    <property type="entry name" value="VACUOLAR ATPASE ASSEMBLY INTEGRAL MEMBRANE PROTEIN VMA21"/>
    <property type="match status" value="1"/>
</dbReference>
<comment type="similarity">
    <text evidence="6">Belongs to the VMA21 family.</text>
</comment>
<evidence type="ECO:0000256" key="4">
    <source>
        <dbReference type="ARBA" id="ARBA00023136"/>
    </source>
</evidence>
<evidence type="ECO:0000256" key="2">
    <source>
        <dbReference type="ARBA" id="ARBA00022824"/>
    </source>
</evidence>
<dbReference type="GO" id="GO:0005789">
    <property type="term" value="C:endoplasmic reticulum membrane"/>
    <property type="evidence" value="ECO:0007669"/>
    <property type="project" value="UniProtKB-SubCell"/>
</dbReference>
<keyword evidence="4 6" id="KW-0472">Membrane</keyword>
<keyword evidence="3 6" id="KW-1133">Transmembrane helix</keyword>
<accession>C5FQK4</accession>
<feature type="transmembrane region" description="Helical" evidence="6">
    <location>
        <begin position="35"/>
        <end position="56"/>
    </location>
</feature>
<evidence type="ECO:0000256" key="3">
    <source>
        <dbReference type="ARBA" id="ARBA00022989"/>
    </source>
</evidence>
<dbReference type="AlphaFoldDB" id="C5FQK4"/>
<evidence type="ECO:0000313" key="9">
    <source>
        <dbReference type="Proteomes" id="UP000002035"/>
    </source>
</evidence>
<evidence type="ECO:0000256" key="5">
    <source>
        <dbReference type="ARBA" id="ARBA00023329"/>
    </source>
</evidence>
<dbReference type="GO" id="GO:0012507">
    <property type="term" value="C:ER to Golgi transport vesicle membrane"/>
    <property type="evidence" value="ECO:0007669"/>
    <property type="project" value="UniProtKB-SubCell"/>
</dbReference>
<dbReference type="VEuPathDB" id="FungiDB:MCYG_04976"/>
<dbReference type="STRING" id="554155.C5FQK4"/>
<keyword evidence="2 6" id="KW-0256">Endoplasmic reticulum</keyword>
<comment type="caution">
    <text evidence="6">Lacks conserved residue(s) required for the propagation of feature annotation.</text>
</comment>
<dbReference type="PANTHER" id="PTHR31792">
    <property type="entry name" value="VACUOLAR ATPASE ASSEMBLY INTEGRAL MEMBRANE PROTEIN VMA21"/>
    <property type="match status" value="1"/>
</dbReference>
<organism evidence="8 9">
    <name type="scientific">Arthroderma otae (strain ATCC MYA-4605 / CBS 113480)</name>
    <name type="common">Microsporum canis</name>
    <dbReference type="NCBI Taxonomy" id="554155"/>
    <lineage>
        <taxon>Eukaryota</taxon>
        <taxon>Fungi</taxon>
        <taxon>Dikarya</taxon>
        <taxon>Ascomycota</taxon>
        <taxon>Pezizomycotina</taxon>
        <taxon>Eurotiomycetes</taxon>
        <taxon>Eurotiomycetidae</taxon>
        <taxon>Onygenales</taxon>
        <taxon>Arthrodermataceae</taxon>
        <taxon>Microsporum</taxon>
    </lineage>
</organism>